<dbReference type="Proteomes" id="UP000677898">
    <property type="component" value="Chromosome"/>
</dbReference>
<organism evidence="3 4">
    <name type="scientific">Ralstonia syzygii</name>
    <dbReference type="NCBI Taxonomy" id="28097"/>
    <lineage>
        <taxon>Bacteria</taxon>
        <taxon>Pseudomonadati</taxon>
        <taxon>Pseudomonadota</taxon>
        <taxon>Betaproteobacteria</taxon>
        <taxon>Burkholderiales</taxon>
        <taxon>Burkholderiaceae</taxon>
        <taxon>Ralstonia</taxon>
        <taxon>Ralstonia solanacearum species complex</taxon>
    </lineage>
</organism>
<evidence type="ECO:0000256" key="1">
    <source>
        <dbReference type="SAM" id="MobiDB-lite"/>
    </source>
</evidence>
<evidence type="ECO:0000259" key="2">
    <source>
        <dbReference type="Pfam" id="PF11726"/>
    </source>
</evidence>
<dbReference type="Pfam" id="PF11726">
    <property type="entry name" value="YagK_YfjJ_C"/>
    <property type="match status" value="1"/>
</dbReference>
<proteinExistence type="predicted"/>
<accession>A0ABX7ZBC4</accession>
<name>A0ABX7ZBC4_9RALS</name>
<feature type="domain" description="YagK/YfjJ C-terminal" evidence="2">
    <location>
        <begin position="214"/>
        <end position="389"/>
    </location>
</feature>
<feature type="region of interest" description="Disordered" evidence="1">
    <location>
        <begin position="403"/>
        <end position="443"/>
    </location>
</feature>
<dbReference type="EMBL" id="CP046729">
    <property type="protein sequence ID" value="QUP52676.1"/>
    <property type="molecule type" value="Genomic_DNA"/>
</dbReference>
<dbReference type="InterPro" id="IPR057271">
    <property type="entry name" value="YagK_YfjJ_C"/>
</dbReference>
<keyword evidence="4" id="KW-1185">Reference proteome</keyword>
<feature type="compositionally biased region" description="Basic and acidic residues" evidence="1">
    <location>
        <begin position="1"/>
        <end position="15"/>
    </location>
</feature>
<evidence type="ECO:0000313" key="3">
    <source>
        <dbReference type="EMBL" id="QUP52676.1"/>
    </source>
</evidence>
<gene>
    <name evidence="3" type="ORF">GO998_02365</name>
</gene>
<sequence length="443" mass="50587">MKDFIDADHVDDRSMTDAPDEDYSPDDAAMRSSDGIDTQTEVTRDERFDVLGIVENLERNMGMAYGLDGKAYRIGISVKGLSAQIEFMRQVIETDQLPYKIKRNADDTVSVVALRMAGFMELLPSFDRLILDGLALSPDLALFHRIYPTHRIRQCHAVFGAIADEHYAEACNDFVMALRAEGVRIGIARMIKNWTRNADENAKRLMVYINALHERYARLMVVRLDLMYRQAACLDLAQAMQWDERLQERNFMERVALANGEVIEDCGDDLPRVDIFTVTEDWRHFKDNMRGKKSLFRHMVGYVCSIEFSSTGGHHLHVALIFDGSLVRQHEWLGDLIGQYWVDVTGGRGYYHNCNRGTYKYPGTGLIDHHDAEKRDNLMRTLMYLAKKDQFVRVKVSPKSKTFMTGHLPELPSGRTGRPRTKGVVDLRDEVPDDGDNLEVEAA</sequence>
<evidence type="ECO:0000313" key="4">
    <source>
        <dbReference type="Proteomes" id="UP000677898"/>
    </source>
</evidence>
<feature type="region of interest" description="Disordered" evidence="1">
    <location>
        <begin position="1"/>
        <end position="34"/>
    </location>
</feature>
<dbReference type="RefSeq" id="WP_211904423.1">
    <property type="nucleotide sequence ID" value="NZ_CP046729.1"/>
</dbReference>
<reference evidence="3 4" key="1">
    <citation type="journal article" date="2021" name="Phytopathology">
        <title>Complete genome sequence of Ralstonia syzygii subsp. indonesiensis strain LLRS-1, isolated from wilted tobacco in China.</title>
        <authorList>
            <person name="Lu C.H."/>
            <person name="Li J.Y."/>
            <person name="Mi M.G."/>
            <person name="Lin Z.L."/>
            <person name="Jiang N."/>
            <person name="Gai X."/>
            <person name="Ma J.H."/>
            <person name="Lei L.P."/>
            <person name="Xia Z.Y."/>
        </authorList>
    </citation>
    <scope>NUCLEOTIDE SEQUENCE [LARGE SCALE GENOMIC DNA]</scope>
    <source>
        <strain evidence="3 4">LLRS-1</strain>
    </source>
</reference>
<protein>
    <submittedName>
        <fullName evidence="3">Inovirus-type Gp2 protein</fullName>
    </submittedName>
</protein>
<feature type="compositionally biased region" description="Acidic residues" evidence="1">
    <location>
        <begin position="431"/>
        <end position="443"/>
    </location>
</feature>